<keyword evidence="2" id="KW-1185">Reference proteome</keyword>
<name>A0ABV8TSY5_9ACTN</name>
<evidence type="ECO:0000313" key="1">
    <source>
        <dbReference type="EMBL" id="MFC4333864.1"/>
    </source>
</evidence>
<dbReference type="Pfam" id="PF04883">
    <property type="entry name" value="HK97-gp10_like"/>
    <property type="match status" value="1"/>
</dbReference>
<proteinExistence type="predicted"/>
<accession>A0ABV8TSY5</accession>
<reference evidence="2" key="1">
    <citation type="journal article" date="2019" name="Int. J. Syst. Evol. Microbiol.">
        <title>The Global Catalogue of Microorganisms (GCM) 10K type strain sequencing project: providing services to taxonomists for standard genome sequencing and annotation.</title>
        <authorList>
            <consortium name="The Broad Institute Genomics Platform"/>
            <consortium name="The Broad Institute Genome Sequencing Center for Infectious Disease"/>
            <person name="Wu L."/>
            <person name="Ma J."/>
        </authorList>
    </citation>
    <scope>NUCLEOTIDE SEQUENCE [LARGE SCALE GENOMIC DNA]</scope>
    <source>
        <strain evidence="2">IBRC-M 10908</strain>
    </source>
</reference>
<evidence type="ECO:0000313" key="2">
    <source>
        <dbReference type="Proteomes" id="UP001595823"/>
    </source>
</evidence>
<sequence>MPKYRIDVAGSNQLQRRLAALPDDLRDSLKGSLRDAAKSVRSEAQDEVPVESGDLRKSIKFRVDGRKLTATVRVEKFYGHFVEFGTTSQEAQPFMRPAFEAERRRFAGRISDDVRKALS</sequence>
<dbReference type="NCBIfam" id="TIGR01725">
    <property type="entry name" value="phge_HK97_gp10"/>
    <property type="match status" value="1"/>
</dbReference>
<dbReference type="RefSeq" id="WP_380617603.1">
    <property type="nucleotide sequence ID" value="NZ_JBHSDK010000002.1"/>
</dbReference>
<dbReference type="EMBL" id="JBHSDK010000002">
    <property type="protein sequence ID" value="MFC4333864.1"/>
    <property type="molecule type" value="Genomic_DNA"/>
</dbReference>
<protein>
    <submittedName>
        <fullName evidence="1">HK97-gp10 family putative phage morphogenesis protein</fullName>
    </submittedName>
</protein>
<gene>
    <name evidence="1" type="ORF">ACFPET_01475</name>
</gene>
<comment type="caution">
    <text evidence="1">The sequence shown here is derived from an EMBL/GenBank/DDBJ whole genome shotgun (WGS) entry which is preliminary data.</text>
</comment>
<dbReference type="InterPro" id="IPR010064">
    <property type="entry name" value="HK97-gp10_tail"/>
</dbReference>
<dbReference type="Proteomes" id="UP001595823">
    <property type="component" value="Unassembled WGS sequence"/>
</dbReference>
<organism evidence="1 2">
    <name type="scientific">Salininema proteolyticum</name>
    <dbReference type="NCBI Taxonomy" id="1607685"/>
    <lineage>
        <taxon>Bacteria</taxon>
        <taxon>Bacillati</taxon>
        <taxon>Actinomycetota</taxon>
        <taxon>Actinomycetes</taxon>
        <taxon>Glycomycetales</taxon>
        <taxon>Glycomycetaceae</taxon>
        <taxon>Salininema</taxon>
    </lineage>
</organism>